<evidence type="ECO:0000313" key="11">
    <source>
        <dbReference type="Proteomes" id="UP001626550"/>
    </source>
</evidence>
<comment type="similarity">
    <text evidence="2 9">Belongs to the nucleoporin Nup85 family.</text>
</comment>
<keyword evidence="3 9" id="KW-0813">Transport</keyword>
<evidence type="ECO:0000256" key="4">
    <source>
        <dbReference type="ARBA" id="ARBA00022816"/>
    </source>
</evidence>
<evidence type="ECO:0000256" key="7">
    <source>
        <dbReference type="ARBA" id="ARBA00023132"/>
    </source>
</evidence>
<name>A0ABD2QHV5_9PLAT</name>
<dbReference type="GO" id="GO:0005643">
    <property type="term" value="C:nuclear pore"/>
    <property type="evidence" value="ECO:0007669"/>
    <property type="project" value="UniProtKB-SubCell"/>
</dbReference>
<evidence type="ECO:0000256" key="1">
    <source>
        <dbReference type="ARBA" id="ARBA00004567"/>
    </source>
</evidence>
<keyword evidence="6 9" id="KW-0811">Translocation</keyword>
<dbReference type="InterPro" id="IPR011502">
    <property type="entry name" value="Nucleoporin_Nup85"/>
</dbReference>
<comment type="function">
    <text evidence="9">Functions as a component of the nuclear pore complex (NPC).</text>
</comment>
<comment type="subcellular location">
    <subcellularLocation>
        <location evidence="1 9">Nucleus</location>
        <location evidence="1 9">Nuclear pore complex</location>
    </subcellularLocation>
</comment>
<dbReference type="PANTHER" id="PTHR13373">
    <property type="entry name" value="FROUNT PROTEIN-RELATED"/>
    <property type="match status" value="1"/>
</dbReference>
<dbReference type="EMBL" id="JBJKFK010000303">
    <property type="protein sequence ID" value="KAL3317976.1"/>
    <property type="molecule type" value="Genomic_DNA"/>
</dbReference>
<dbReference type="Proteomes" id="UP001626550">
    <property type="component" value="Unassembled WGS sequence"/>
</dbReference>
<evidence type="ECO:0000256" key="6">
    <source>
        <dbReference type="ARBA" id="ARBA00023010"/>
    </source>
</evidence>
<evidence type="ECO:0000256" key="9">
    <source>
        <dbReference type="RuleBase" id="RU365073"/>
    </source>
</evidence>
<accession>A0ABD2QHV5</accession>
<dbReference type="Pfam" id="PF07575">
    <property type="entry name" value="Nucleopor_Nup85"/>
    <property type="match status" value="1"/>
</dbReference>
<proteinExistence type="inferred from homology"/>
<gene>
    <name evidence="10" type="primary">NUP85</name>
    <name evidence="10" type="ORF">Ciccas_003361</name>
</gene>
<dbReference type="GO" id="GO:0051028">
    <property type="term" value="P:mRNA transport"/>
    <property type="evidence" value="ECO:0007669"/>
    <property type="project" value="UniProtKB-KW"/>
</dbReference>
<evidence type="ECO:0000256" key="3">
    <source>
        <dbReference type="ARBA" id="ARBA00022448"/>
    </source>
</evidence>
<keyword evidence="11" id="KW-1185">Reference proteome</keyword>
<dbReference type="PANTHER" id="PTHR13373:SF21">
    <property type="entry name" value="NUCLEAR PORE COMPLEX PROTEIN NUP85"/>
    <property type="match status" value="1"/>
</dbReference>
<dbReference type="GO" id="GO:0031965">
    <property type="term" value="C:nuclear membrane"/>
    <property type="evidence" value="ECO:0007669"/>
    <property type="project" value="UniProtKB-UniRule"/>
</dbReference>
<reference evidence="10 11" key="1">
    <citation type="submission" date="2024-11" db="EMBL/GenBank/DDBJ databases">
        <title>Adaptive evolution of stress response genes in parasites aligns with host niche diversity.</title>
        <authorList>
            <person name="Hahn C."/>
            <person name="Resl P."/>
        </authorList>
    </citation>
    <scope>NUCLEOTIDE SEQUENCE [LARGE SCALE GENOMIC DNA]</scope>
    <source>
        <strain evidence="10">EGGRZ-B1_66</strain>
        <tissue evidence="10">Body</tissue>
    </source>
</reference>
<evidence type="ECO:0000256" key="2">
    <source>
        <dbReference type="ARBA" id="ARBA00005573"/>
    </source>
</evidence>
<keyword evidence="8 9" id="KW-0539">Nucleus</keyword>
<evidence type="ECO:0000256" key="8">
    <source>
        <dbReference type="ARBA" id="ARBA00023242"/>
    </source>
</evidence>
<organism evidence="10 11">
    <name type="scientific">Cichlidogyrus casuarinus</name>
    <dbReference type="NCBI Taxonomy" id="1844966"/>
    <lineage>
        <taxon>Eukaryota</taxon>
        <taxon>Metazoa</taxon>
        <taxon>Spiralia</taxon>
        <taxon>Lophotrochozoa</taxon>
        <taxon>Platyhelminthes</taxon>
        <taxon>Monogenea</taxon>
        <taxon>Monopisthocotylea</taxon>
        <taxon>Dactylogyridea</taxon>
        <taxon>Ancyrocephalidae</taxon>
        <taxon>Cichlidogyrus</taxon>
    </lineage>
</organism>
<comment type="caution">
    <text evidence="10">The sequence shown here is derived from an EMBL/GenBank/DDBJ whole genome shotgun (WGS) entry which is preliminary data.</text>
</comment>
<keyword evidence="5 9" id="KW-0653">Protein transport</keyword>
<protein>
    <recommendedName>
        <fullName evidence="9">Nuclear pore complex protein Nup85</fullName>
    </recommendedName>
</protein>
<sequence>MAACSQEILDFFNLNLDINEQAKLYLSSLGETYRCLELVWHIAEIMFISDSPKAYFAQDLLSWFAIQNTDPIEHAKEIANDNLNLLQDDSYWPTVVSLVCQGLTSEAIQLLECHPNANFDEFRLIRILLARMPTLTSNESIQELTDETASVLQVLGKILSGSEEVFHDPLLVALLGGKACWYFRFAARVFFVDQFATKDAMPRLIQNWLEMDSENLDQEDEASRTPLGEVTDILVEKAFQLDLLEFLQSAAENFTDWWFVAHFANLLKLSQPSLFPYTYTKKPVSSYVKSEPSVHPQASPQTQQIAGFSLADYYVISFAENISSIDSMVPMSLGYLHQIDKAVPHPLKLQLRARKVAILEHVHPNSVRTTHWLISLAKKYGMTESISVINRVSRVKSNEFAELLDCLRVEAAQIPNGIQQLEDSSLLDKILGRILELIAKSSNSSAFSDAVYPLNMRTKQENQHTRDYNEEQMRLLEILESTAAVLLNHFSNNQEISGETFSTRVAFYLGYAQFRAHLKEDLIAEAFESLVDLISLGEGSSAGTFDSGLGPSPYASLHMKLHLVSILKAIIIQPEVEISKDHAELLLAALTDIEMDLTSIRLNENNLMLSVEDSDSRRELMVNLEENILDIRFILVKKIALL</sequence>
<comment type="subunit">
    <text evidence="9">Component of the nuclear pore complex (NPC).</text>
</comment>
<evidence type="ECO:0000313" key="10">
    <source>
        <dbReference type="EMBL" id="KAL3317976.1"/>
    </source>
</evidence>
<keyword evidence="4 9" id="KW-0509">mRNA transport</keyword>
<dbReference type="AlphaFoldDB" id="A0ABD2QHV5"/>
<keyword evidence="9" id="KW-0472">Membrane</keyword>
<evidence type="ECO:0000256" key="5">
    <source>
        <dbReference type="ARBA" id="ARBA00022927"/>
    </source>
</evidence>
<dbReference type="GO" id="GO:0015031">
    <property type="term" value="P:protein transport"/>
    <property type="evidence" value="ECO:0007669"/>
    <property type="project" value="UniProtKB-KW"/>
</dbReference>
<keyword evidence="7 9" id="KW-0906">Nuclear pore complex</keyword>